<dbReference type="GO" id="GO:0035861">
    <property type="term" value="C:site of double-strand break"/>
    <property type="evidence" value="ECO:0007669"/>
    <property type="project" value="TreeGrafter"/>
</dbReference>
<dbReference type="Proteomes" id="UP000800041">
    <property type="component" value="Unassembled WGS sequence"/>
</dbReference>
<dbReference type="SUPFAM" id="SSF46785">
    <property type="entry name" value="Winged helix' DNA-binding domain"/>
    <property type="match status" value="1"/>
</dbReference>
<dbReference type="AlphaFoldDB" id="A0A6G1H877"/>
<dbReference type="InterPro" id="IPR036388">
    <property type="entry name" value="WH-like_DNA-bd_sf"/>
</dbReference>
<keyword evidence="3" id="KW-0235">DNA replication</keyword>
<evidence type="ECO:0000256" key="1">
    <source>
        <dbReference type="ARBA" id="ARBA00004123"/>
    </source>
</evidence>
<feature type="region of interest" description="Disordered" evidence="6">
    <location>
        <begin position="47"/>
        <end position="70"/>
    </location>
</feature>
<keyword evidence="10" id="KW-1185">Reference proteome</keyword>
<protein>
    <submittedName>
        <fullName evidence="9">Replication protein A, subunit RPA32</fullName>
    </submittedName>
</protein>
<dbReference type="InterPro" id="IPR012340">
    <property type="entry name" value="NA-bd_OB-fold"/>
</dbReference>
<dbReference type="InterPro" id="IPR036390">
    <property type="entry name" value="WH_DNA-bd_sf"/>
</dbReference>
<gene>
    <name evidence="9" type="ORF">K402DRAFT_444827</name>
</gene>
<proteinExistence type="inferred from homology"/>
<comment type="subcellular location">
    <subcellularLocation>
        <location evidence="1">Nucleus</location>
    </subcellularLocation>
</comment>
<dbReference type="SUPFAM" id="SSF50249">
    <property type="entry name" value="Nucleic acid-binding proteins"/>
    <property type="match status" value="1"/>
</dbReference>
<dbReference type="InterPro" id="IPR040260">
    <property type="entry name" value="RFA2-like"/>
</dbReference>
<dbReference type="Gene3D" id="2.40.50.140">
    <property type="entry name" value="Nucleic acid-binding proteins"/>
    <property type="match status" value="1"/>
</dbReference>
<dbReference type="OrthoDB" id="25571at2759"/>
<dbReference type="EMBL" id="ML977145">
    <property type="protein sequence ID" value="KAF1989264.1"/>
    <property type="molecule type" value="Genomic_DNA"/>
</dbReference>
<dbReference type="GO" id="GO:0006260">
    <property type="term" value="P:DNA replication"/>
    <property type="evidence" value="ECO:0007669"/>
    <property type="project" value="UniProtKB-KW"/>
</dbReference>
<evidence type="ECO:0000313" key="10">
    <source>
        <dbReference type="Proteomes" id="UP000800041"/>
    </source>
</evidence>
<dbReference type="GO" id="GO:0006289">
    <property type="term" value="P:nucleotide-excision repair"/>
    <property type="evidence" value="ECO:0007669"/>
    <property type="project" value="TreeGrafter"/>
</dbReference>
<comment type="similarity">
    <text evidence="2">Belongs to the replication factor A protein 2 family.</text>
</comment>
<dbReference type="GO" id="GO:0005662">
    <property type="term" value="C:DNA replication factor A complex"/>
    <property type="evidence" value="ECO:0007669"/>
    <property type="project" value="TreeGrafter"/>
</dbReference>
<evidence type="ECO:0000256" key="3">
    <source>
        <dbReference type="ARBA" id="ARBA00022705"/>
    </source>
</evidence>
<organism evidence="9 10">
    <name type="scientific">Aulographum hederae CBS 113979</name>
    <dbReference type="NCBI Taxonomy" id="1176131"/>
    <lineage>
        <taxon>Eukaryota</taxon>
        <taxon>Fungi</taxon>
        <taxon>Dikarya</taxon>
        <taxon>Ascomycota</taxon>
        <taxon>Pezizomycotina</taxon>
        <taxon>Dothideomycetes</taxon>
        <taxon>Pleosporomycetidae</taxon>
        <taxon>Aulographales</taxon>
        <taxon>Aulographaceae</taxon>
    </lineage>
</organism>
<sequence>MLIPLAVESDEQRRHKRTRKRGILVGWGGVVGDNNYSTTSYSAGGGGGGGGFVQGGSQTSPAAQRTSRNDTLRPVTVKQLIDAQVPHHDQPFQIDGADVGQVTLVGQVRNVSVQTTNTTYRIDDGTGTIEVKQWQDAEGDNSMKPKIAENSYVRAWGNLKSFNDKKHIGAHIIRPVEDFNEVNYHLLEATAVHLHFTRGPPNGAKAQQTNASGYGQQAQQGGYAGNGMSNMNGGGSGLPSGFSAAASKVYTFLKNTPQTNEGLHRDEIAHSLGMEINEVARAGDDLLSGGQIFTTVDDYTWAPLETD</sequence>
<dbReference type="InterPro" id="IPR014646">
    <property type="entry name" value="Rfa2/RPA32"/>
</dbReference>
<keyword evidence="4" id="KW-0238">DNA-binding</keyword>
<evidence type="ECO:0000256" key="5">
    <source>
        <dbReference type="ARBA" id="ARBA00023242"/>
    </source>
</evidence>
<keyword evidence="5" id="KW-0539">Nucleus</keyword>
<dbReference type="PANTHER" id="PTHR13989">
    <property type="entry name" value="REPLICATION PROTEIN A-RELATED"/>
    <property type="match status" value="1"/>
</dbReference>
<dbReference type="GO" id="GO:0003697">
    <property type="term" value="F:single-stranded DNA binding"/>
    <property type="evidence" value="ECO:0007669"/>
    <property type="project" value="TreeGrafter"/>
</dbReference>
<feature type="domain" description="Replication protein A C-terminal" evidence="8">
    <location>
        <begin position="193"/>
        <end position="299"/>
    </location>
</feature>
<accession>A0A6G1H877</accession>
<dbReference type="PIRSF" id="PIRSF036949">
    <property type="entry name" value="RPA32"/>
    <property type="match status" value="1"/>
</dbReference>
<dbReference type="GO" id="GO:0000724">
    <property type="term" value="P:double-strand break repair via homologous recombination"/>
    <property type="evidence" value="ECO:0007669"/>
    <property type="project" value="TreeGrafter"/>
</dbReference>
<feature type="domain" description="OB" evidence="7">
    <location>
        <begin position="102"/>
        <end position="167"/>
    </location>
</feature>
<dbReference type="CDD" id="cd04478">
    <property type="entry name" value="RPA2_DBD_D"/>
    <property type="match status" value="1"/>
</dbReference>
<evidence type="ECO:0000256" key="4">
    <source>
        <dbReference type="ARBA" id="ARBA00023125"/>
    </source>
</evidence>
<name>A0A6G1H877_9PEZI</name>
<evidence type="ECO:0000256" key="2">
    <source>
        <dbReference type="ARBA" id="ARBA00007815"/>
    </source>
</evidence>
<dbReference type="InterPro" id="IPR004365">
    <property type="entry name" value="NA-bd_OB_tRNA"/>
</dbReference>
<dbReference type="Gene3D" id="1.10.10.10">
    <property type="entry name" value="Winged helix-like DNA-binding domain superfamily/Winged helix DNA-binding domain"/>
    <property type="match status" value="1"/>
</dbReference>
<evidence type="ECO:0000259" key="7">
    <source>
        <dbReference type="Pfam" id="PF01336"/>
    </source>
</evidence>
<evidence type="ECO:0000313" key="9">
    <source>
        <dbReference type="EMBL" id="KAF1989264.1"/>
    </source>
</evidence>
<feature type="compositionally biased region" description="Polar residues" evidence="6">
    <location>
        <begin position="57"/>
        <end position="66"/>
    </location>
</feature>
<dbReference type="GO" id="GO:0000781">
    <property type="term" value="C:chromosome, telomeric region"/>
    <property type="evidence" value="ECO:0007669"/>
    <property type="project" value="TreeGrafter"/>
</dbReference>
<evidence type="ECO:0000256" key="6">
    <source>
        <dbReference type="SAM" id="MobiDB-lite"/>
    </source>
</evidence>
<reference evidence="9" key="1">
    <citation type="journal article" date="2020" name="Stud. Mycol.">
        <title>101 Dothideomycetes genomes: a test case for predicting lifestyles and emergence of pathogens.</title>
        <authorList>
            <person name="Haridas S."/>
            <person name="Albert R."/>
            <person name="Binder M."/>
            <person name="Bloem J."/>
            <person name="Labutti K."/>
            <person name="Salamov A."/>
            <person name="Andreopoulos B."/>
            <person name="Baker S."/>
            <person name="Barry K."/>
            <person name="Bills G."/>
            <person name="Bluhm B."/>
            <person name="Cannon C."/>
            <person name="Castanera R."/>
            <person name="Culley D."/>
            <person name="Daum C."/>
            <person name="Ezra D."/>
            <person name="Gonzalez J."/>
            <person name="Henrissat B."/>
            <person name="Kuo A."/>
            <person name="Liang C."/>
            <person name="Lipzen A."/>
            <person name="Lutzoni F."/>
            <person name="Magnuson J."/>
            <person name="Mondo S."/>
            <person name="Nolan M."/>
            <person name="Ohm R."/>
            <person name="Pangilinan J."/>
            <person name="Park H.-J."/>
            <person name="Ramirez L."/>
            <person name="Alfaro M."/>
            <person name="Sun H."/>
            <person name="Tritt A."/>
            <person name="Yoshinaga Y."/>
            <person name="Zwiers L.-H."/>
            <person name="Turgeon B."/>
            <person name="Goodwin S."/>
            <person name="Spatafora J."/>
            <person name="Crous P."/>
            <person name="Grigoriev I."/>
        </authorList>
    </citation>
    <scope>NUCLEOTIDE SEQUENCE</scope>
    <source>
        <strain evidence="9">CBS 113979</strain>
    </source>
</reference>
<dbReference type="PANTHER" id="PTHR13989:SF16">
    <property type="entry name" value="REPLICATION PROTEIN A2"/>
    <property type="match status" value="1"/>
</dbReference>
<dbReference type="InterPro" id="IPR014892">
    <property type="entry name" value="RPA_C"/>
</dbReference>
<dbReference type="Pfam" id="PF01336">
    <property type="entry name" value="tRNA_anti-codon"/>
    <property type="match status" value="1"/>
</dbReference>
<dbReference type="Pfam" id="PF08784">
    <property type="entry name" value="RPA_C"/>
    <property type="match status" value="1"/>
</dbReference>
<evidence type="ECO:0000259" key="8">
    <source>
        <dbReference type="Pfam" id="PF08784"/>
    </source>
</evidence>